<dbReference type="InterPro" id="IPR050133">
    <property type="entry name" value="NqrDE/RnfAE_oxidrdctase"/>
</dbReference>
<accession>A0A644Z3B3</accession>
<keyword evidence="2" id="KW-0813">Transport</keyword>
<keyword evidence="7 8" id="KW-0472">Membrane</keyword>
<keyword evidence="3 8" id="KW-0812">Transmembrane</keyword>
<evidence type="ECO:0000256" key="5">
    <source>
        <dbReference type="ARBA" id="ARBA00022982"/>
    </source>
</evidence>
<dbReference type="HAMAP" id="MF_00459">
    <property type="entry name" value="RsxA_RnfA"/>
    <property type="match status" value="1"/>
</dbReference>
<dbReference type="PIRSF" id="PIRSF006102">
    <property type="entry name" value="NQR_DE"/>
    <property type="match status" value="1"/>
</dbReference>
<dbReference type="EMBL" id="VSSQ01007231">
    <property type="protein sequence ID" value="MPM35272.1"/>
    <property type="molecule type" value="Genomic_DNA"/>
</dbReference>
<evidence type="ECO:0000313" key="9">
    <source>
        <dbReference type="EMBL" id="MPM35272.1"/>
    </source>
</evidence>
<feature type="transmembrane region" description="Helical" evidence="8">
    <location>
        <begin position="71"/>
        <end position="92"/>
    </location>
</feature>
<dbReference type="PANTHER" id="PTHR30335:SF0">
    <property type="entry name" value="ION-TRANSLOCATING OXIDOREDUCTASE COMPLEX SUBUNIT A"/>
    <property type="match status" value="1"/>
</dbReference>
<protein>
    <submittedName>
        <fullName evidence="9">Electron transport complex subunit RsxA</fullName>
    </submittedName>
</protein>
<dbReference type="NCBIfam" id="NF003481">
    <property type="entry name" value="PRK05151.1"/>
    <property type="match status" value="1"/>
</dbReference>
<dbReference type="NCBIfam" id="TIGR01943">
    <property type="entry name" value="rnfA"/>
    <property type="match status" value="1"/>
</dbReference>
<evidence type="ECO:0000256" key="6">
    <source>
        <dbReference type="ARBA" id="ARBA00022989"/>
    </source>
</evidence>
<feature type="transmembrane region" description="Helical" evidence="8">
    <location>
        <begin position="104"/>
        <end position="124"/>
    </location>
</feature>
<dbReference type="AlphaFoldDB" id="A0A644Z3B3"/>
<dbReference type="GO" id="GO:0022900">
    <property type="term" value="P:electron transport chain"/>
    <property type="evidence" value="ECO:0007669"/>
    <property type="project" value="InterPro"/>
</dbReference>
<comment type="caution">
    <text evidence="9">The sequence shown here is derived from an EMBL/GenBank/DDBJ whole genome shotgun (WGS) entry which is preliminary data.</text>
</comment>
<evidence type="ECO:0000256" key="8">
    <source>
        <dbReference type="SAM" id="Phobius"/>
    </source>
</evidence>
<feature type="transmembrane region" description="Helical" evidence="8">
    <location>
        <begin position="38"/>
        <end position="59"/>
    </location>
</feature>
<comment type="subcellular location">
    <subcellularLocation>
        <location evidence="1">Endomembrane system</location>
        <topology evidence="1">Multi-pass membrane protein</topology>
    </subcellularLocation>
</comment>
<proteinExistence type="inferred from homology"/>
<dbReference type="InterPro" id="IPR003667">
    <property type="entry name" value="NqrDE/RnfAE"/>
</dbReference>
<gene>
    <name evidence="9" type="primary">rsxA_11</name>
    <name evidence="9" type="ORF">SDC9_81862</name>
</gene>
<feature type="transmembrane region" description="Helical" evidence="8">
    <location>
        <begin position="166"/>
        <end position="190"/>
    </location>
</feature>
<dbReference type="GO" id="GO:0005886">
    <property type="term" value="C:plasma membrane"/>
    <property type="evidence" value="ECO:0007669"/>
    <property type="project" value="TreeGrafter"/>
</dbReference>
<keyword evidence="6 8" id="KW-1133">Transmembrane helix</keyword>
<evidence type="ECO:0000256" key="1">
    <source>
        <dbReference type="ARBA" id="ARBA00004127"/>
    </source>
</evidence>
<reference evidence="9" key="1">
    <citation type="submission" date="2019-08" db="EMBL/GenBank/DDBJ databases">
        <authorList>
            <person name="Kucharzyk K."/>
            <person name="Murdoch R.W."/>
            <person name="Higgins S."/>
            <person name="Loffler F."/>
        </authorList>
    </citation>
    <scope>NUCLEOTIDE SEQUENCE</scope>
</reference>
<evidence type="ECO:0000256" key="4">
    <source>
        <dbReference type="ARBA" id="ARBA00022967"/>
    </source>
</evidence>
<evidence type="ECO:0000256" key="3">
    <source>
        <dbReference type="ARBA" id="ARBA00022692"/>
    </source>
</evidence>
<organism evidence="9">
    <name type="scientific">bioreactor metagenome</name>
    <dbReference type="NCBI Taxonomy" id="1076179"/>
    <lineage>
        <taxon>unclassified sequences</taxon>
        <taxon>metagenomes</taxon>
        <taxon>ecological metagenomes</taxon>
    </lineage>
</organism>
<evidence type="ECO:0000256" key="2">
    <source>
        <dbReference type="ARBA" id="ARBA00022448"/>
    </source>
</evidence>
<keyword evidence="4" id="KW-1278">Translocase</keyword>
<dbReference type="Pfam" id="PF02508">
    <property type="entry name" value="Rnf-Nqr"/>
    <property type="match status" value="1"/>
</dbReference>
<sequence>MGSLLLIAINAVLIENYIFSRFLGCCPFFGVSKKTETAIGMGLAVIFTMTLSSALTYAVNKFILVHFHLEFMQTVAFILVIATLVQFVEMVLKKMVPALYQALGIYLPLITTNCAVLGAALLNIQNGYNFIESVVFGSFSAVGWTLAIVLFSGLRERTAGNKIPKAFRGFPFALVTASLLSLAFSGFAGLKLPF</sequence>
<feature type="transmembrane region" description="Helical" evidence="8">
    <location>
        <begin position="6"/>
        <end position="31"/>
    </location>
</feature>
<feature type="transmembrane region" description="Helical" evidence="8">
    <location>
        <begin position="130"/>
        <end position="154"/>
    </location>
</feature>
<evidence type="ECO:0000256" key="7">
    <source>
        <dbReference type="ARBA" id="ARBA00023136"/>
    </source>
</evidence>
<name>A0A644Z3B3_9ZZZZ</name>
<dbReference type="InterPro" id="IPR011293">
    <property type="entry name" value="Ion_transpt_RnfA/RsxA"/>
</dbReference>
<dbReference type="GO" id="GO:0012505">
    <property type="term" value="C:endomembrane system"/>
    <property type="evidence" value="ECO:0007669"/>
    <property type="project" value="UniProtKB-SubCell"/>
</dbReference>
<keyword evidence="5" id="KW-0249">Electron transport</keyword>
<dbReference type="PANTHER" id="PTHR30335">
    <property type="entry name" value="INTEGRAL MEMBRANE PROTEIN OF SOXR-REDUCING COMPLEX"/>
    <property type="match status" value="1"/>
</dbReference>